<dbReference type="EMBL" id="CP064813">
    <property type="protein sequence ID" value="QPG74820.1"/>
    <property type="molecule type" value="Genomic_DNA"/>
</dbReference>
<dbReference type="Proteomes" id="UP000662931">
    <property type="component" value="Chromosome 2"/>
</dbReference>
<evidence type="ECO:0000256" key="2">
    <source>
        <dbReference type="SAM" id="MobiDB-lite"/>
    </source>
</evidence>
<protein>
    <recommendedName>
        <fullName evidence="5">DUF292-domain-containing protein</fullName>
    </recommendedName>
</protein>
<dbReference type="OrthoDB" id="29853at2759"/>
<dbReference type="GeneID" id="62195557"/>
<accession>A0A875RPB0</accession>
<feature type="compositionally biased region" description="Low complexity" evidence="2">
    <location>
        <begin position="203"/>
        <end position="233"/>
    </location>
</feature>
<feature type="region of interest" description="Disordered" evidence="2">
    <location>
        <begin position="198"/>
        <end position="264"/>
    </location>
</feature>
<sequence>MAISEETVFKTALKMTVSKLKFKADKMRTLNRLSLSSISKELNDLASEQGSKFDRELTMNKIRISKLVTDDNTADVYEILMVDCELLLSRLNRLLSIKHDRKTGEIEAGADETVIKLAKKMIFASSYISIKEFRKLATLLANKFGRPFYEQALIDDSEDDFVKKCKGENVDELTEMYLKEFCETYRIDLYGEGKYEVEKGEGEASTDASTDASADAGAKTETGTEAGTEAAPASSDNAKEDHKSQTPLNDMDDLKKRFSALKRL</sequence>
<dbReference type="GO" id="GO:0015031">
    <property type="term" value="P:protein transport"/>
    <property type="evidence" value="ECO:0007669"/>
    <property type="project" value="InterPro"/>
</dbReference>
<name>A0A875RPB0_EENNA</name>
<evidence type="ECO:0000256" key="1">
    <source>
        <dbReference type="ARBA" id="ARBA00005536"/>
    </source>
</evidence>
<dbReference type="Pfam" id="PF03398">
    <property type="entry name" value="Ist1"/>
    <property type="match status" value="1"/>
</dbReference>
<dbReference type="AlphaFoldDB" id="A0A875RPB0"/>
<dbReference type="InterPro" id="IPR042277">
    <property type="entry name" value="IST1-like"/>
</dbReference>
<keyword evidence="4" id="KW-1185">Reference proteome</keyword>
<evidence type="ECO:0008006" key="5">
    <source>
        <dbReference type="Google" id="ProtNLM"/>
    </source>
</evidence>
<gene>
    <name evidence="3" type="ORF">FOA43_002156</name>
</gene>
<evidence type="ECO:0000313" key="3">
    <source>
        <dbReference type="EMBL" id="QPG74820.1"/>
    </source>
</evidence>
<dbReference type="KEGG" id="bnn:FOA43_002156"/>
<reference evidence="3" key="1">
    <citation type="submission" date="2020-10" db="EMBL/GenBank/DDBJ databases">
        <authorList>
            <person name="Roach M.J.R."/>
        </authorList>
    </citation>
    <scope>NUCLEOTIDE SEQUENCE</scope>
    <source>
        <strain evidence="3">CBS 1945</strain>
    </source>
</reference>
<dbReference type="RefSeq" id="XP_038778385.1">
    <property type="nucleotide sequence ID" value="XM_038922457.1"/>
</dbReference>
<organism evidence="3 4">
    <name type="scientific">Eeniella nana</name>
    <name type="common">Yeast</name>
    <name type="synonym">Brettanomyces nanus</name>
    <dbReference type="NCBI Taxonomy" id="13502"/>
    <lineage>
        <taxon>Eukaryota</taxon>
        <taxon>Fungi</taxon>
        <taxon>Dikarya</taxon>
        <taxon>Ascomycota</taxon>
        <taxon>Saccharomycotina</taxon>
        <taxon>Pichiomycetes</taxon>
        <taxon>Pichiales</taxon>
        <taxon>Pichiaceae</taxon>
        <taxon>Brettanomyces</taxon>
    </lineage>
</organism>
<dbReference type="InterPro" id="IPR005061">
    <property type="entry name" value="Ist1"/>
</dbReference>
<evidence type="ECO:0000313" key="4">
    <source>
        <dbReference type="Proteomes" id="UP000662931"/>
    </source>
</evidence>
<dbReference type="Gene3D" id="1.20.1260.60">
    <property type="entry name" value="Vacuolar protein sorting-associated protein Ist1"/>
    <property type="match status" value="1"/>
</dbReference>
<proteinExistence type="inferred from homology"/>
<comment type="similarity">
    <text evidence="1">Belongs to the IST1 family.</text>
</comment>